<sequence>MWPSCRLLILSFLCISTAVIASFVNPPERGLEGYYRNNGVYKVGEVFDVQWEPMGGQIDLLVVPELPAEPQKLPGDEWARAYIQDHAAVNHSSWVVRLDAFPTIKDYVERQGGMAVLYFVLYRTGDTNTAAVSNYFNVTAAHTISTSTPTTITAVAGGGTSGSPTSATASITTSPGAAGGATATTPSTAVIAGASVGGTIGGLAIVALLVFFVWRSQKRKVRADRAFLAAEEEKYRAYHASMPLAMAAAAAVEMPGSPAVIYEAPW</sequence>
<dbReference type="AlphaFoldDB" id="A0A0A1SY09"/>
<dbReference type="OrthoDB" id="5390143at2759"/>
<evidence type="ECO:0000256" key="1">
    <source>
        <dbReference type="SAM" id="MobiDB-lite"/>
    </source>
</evidence>
<dbReference type="HOGENOM" id="CLU_070374_0_0_1"/>
<dbReference type="EMBL" id="CDHN01000002">
    <property type="protein sequence ID" value="CEJ83761.1"/>
    <property type="molecule type" value="Genomic_DNA"/>
</dbReference>
<gene>
    <name evidence="4" type="ORF">VHEMI03251</name>
</gene>
<proteinExistence type="predicted"/>
<keyword evidence="2" id="KW-0812">Transmembrane</keyword>
<dbReference type="Proteomes" id="UP000039046">
    <property type="component" value="Unassembled WGS sequence"/>
</dbReference>
<keyword evidence="2" id="KW-1133">Transmembrane helix</keyword>
<organism evidence="4 5">
    <name type="scientific">[Torrubiella] hemipterigena</name>
    <dbReference type="NCBI Taxonomy" id="1531966"/>
    <lineage>
        <taxon>Eukaryota</taxon>
        <taxon>Fungi</taxon>
        <taxon>Dikarya</taxon>
        <taxon>Ascomycota</taxon>
        <taxon>Pezizomycotina</taxon>
        <taxon>Sordariomycetes</taxon>
        <taxon>Hypocreomycetidae</taxon>
        <taxon>Hypocreales</taxon>
        <taxon>Clavicipitaceae</taxon>
        <taxon>Clavicipitaceae incertae sedis</taxon>
        <taxon>'Torrubiella' clade</taxon>
    </lineage>
</organism>
<feature type="transmembrane region" description="Helical" evidence="2">
    <location>
        <begin position="190"/>
        <end position="214"/>
    </location>
</feature>
<feature type="compositionally biased region" description="Low complexity" evidence="1">
    <location>
        <begin position="162"/>
        <end position="179"/>
    </location>
</feature>
<feature type="signal peptide" evidence="3">
    <location>
        <begin position="1"/>
        <end position="21"/>
    </location>
</feature>
<reference evidence="4 5" key="1">
    <citation type="journal article" date="2015" name="Genome Announc.">
        <title>Draft Genome Sequence and Gene Annotation of the Entomopathogenic Fungus Verticillium hemipterigenum.</title>
        <authorList>
            <person name="Horn F."/>
            <person name="Habel A."/>
            <person name="Scharf D.H."/>
            <person name="Dworschak J."/>
            <person name="Brakhage A.A."/>
            <person name="Guthke R."/>
            <person name="Hertweck C."/>
            <person name="Linde J."/>
        </authorList>
    </citation>
    <scope>NUCLEOTIDE SEQUENCE [LARGE SCALE GENOMIC DNA]</scope>
</reference>
<keyword evidence="2" id="KW-0472">Membrane</keyword>
<accession>A0A0A1SY09</accession>
<feature type="chain" id="PRO_5001989496" evidence="3">
    <location>
        <begin position="22"/>
        <end position="266"/>
    </location>
</feature>
<keyword evidence="3" id="KW-0732">Signal</keyword>
<evidence type="ECO:0000256" key="2">
    <source>
        <dbReference type="SAM" id="Phobius"/>
    </source>
</evidence>
<name>A0A0A1SY09_9HYPO</name>
<evidence type="ECO:0000256" key="3">
    <source>
        <dbReference type="SAM" id="SignalP"/>
    </source>
</evidence>
<keyword evidence="5" id="KW-1185">Reference proteome</keyword>
<dbReference type="STRING" id="1531966.A0A0A1SY09"/>
<evidence type="ECO:0000313" key="4">
    <source>
        <dbReference type="EMBL" id="CEJ83761.1"/>
    </source>
</evidence>
<evidence type="ECO:0000313" key="5">
    <source>
        <dbReference type="Proteomes" id="UP000039046"/>
    </source>
</evidence>
<feature type="region of interest" description="Disordered" evidence="1">
    <location>
        <begin position="157"/>
        <end position="179"/>
    </location>
</feature>
<protein>
    <submittedName>
        <fullName evidence="4">Uncharacterized protein</fullName>
    </submittedName>
</protein>